<evidence type="ECO:0000259" key="3">
    <source>
        <dbReference type="PROSITE" id="PS51019"/>
    </source>
</evidence>
<dbReference type="EMBL" id="CADEAL010001445">
    <property type="protein sequence ID" value="CAB1432448.1"/>
    <property type="molecule type" value="Genomic_DNA"/>
</dbReference>
<keyword evidence="1" id="KW-0677">Repeat</keyword>
<dbReference type="CDD" id="cd08544">
    <property type="entry name" value="Reeler"/>
    <property type="match status" value="1"/>
</dbReference>
<protein>
    <recommendedName>
        <fullName evidence="7">Spondin-1</fullName>
    </recommendedName>
</protein>
<feature type="chain" id="PRO_5040428154" description="Spondin-1" evidence="2">
    <location>
        <begin position="25"/>
        <end position="292"/>
    </location>
</feature>
<evidence type="ECO:0000259" key="4">
    <source>
        <dbReference type="PROSITE" id="PS51020"/>
    </source>
</evidence>
<evidence type="ECO:0000313" key="5">
    <source>
        <dbReference type="EMBL" id="CAB1432448.1"/>
    </source>
</evidence>
<evidence type="ECO:0000313" key="6">
    <source>
        <dbReference type="Proteomes" id="UP001153269"/>
    </source>
</evidence>
<dbReference type="PANTHER" id="PTHR11311">
    <property type="entry name" value="SPONDIN"/>
    <property type="match status" value="1"/>
</dbReference>
<dbReference type="PANTHER" id="PTHR11311:SF16">
    <property type="entry name" value="SPONDIN-1"/>
    <property type="match status" value="1"/>
</dbReference>
<sequence length="292" mass="33223">MGMYLPLLLLQCYLLTSFVCSAVAFVEEPSGGRSDGYCGRILRAQTQGTRRDGHHEFRLRVERDPETYEPGTTYRVVLLAASPNYFRGFTLISLKEGREGTRDEDYTGQFQIIDEDDTQFMSNCPPAVTESTPRRRTRIQVFWTAPPTGTGCVILKASIVQKRIIYFQEEGSLTIRLCEKERLLGEATETPAMECCACGTAKYRLTFFGNWSEKVHPKDYPDYVLWEYGGYASEGVRQVAELGSPIKMEEEIRQKRRWRLMDGPNSSPGCSVCLWANNHHDTMDTSARFTAE</sequence>
<dbReference type="InterPro" id="IPR038678">
    <property type="entry name" value="Spondin_N_sf"/>
</dbReference>
<dbReference type="PROSITE" id="PS51020">
    <property type="entry name" value="SPONDIN"/>
    <property type="match status" value="1"/>
</dbReference>
<dbReference type="Gene3D" id="2.60.40.2130">
    <property type="entry name" value="F-spondin domain"/>
    <property type="match status" value="1"/>
</dbReference>
<dbReference type="AlphaFoldDB" id="A0A9N7ULT3"/>
<dbReference type="Pfam" id="PF06468">
    <property type="entry name" value="Spond_N"/>
    <property type="match status" value="1"/>
</dbReference>
<evidence type="ECO:0000256" key="2">
    <source>
        <dbReference type="SAM" id="SignalP"/>
    </source>
</evidence>
<dbReference type="Pfam" id="PF02014">
    <property type="entry name" value="Reeler"/>
    <property type="match status" value="1"/>
</dbReference>
<feature type="domain" description="Spondin" evidence="4">
    <location>
        <begin position="191"/>
        <end position="292"/>
    </location>
</feature>
<dbReference type="FunFam" id="2.60.40.4060:FF:000002">
    <property type="entry name" value="Spondin-1"/>
    <property type="match status" value="1"/>
</dbReference>
<dbReference type="Gene3D" id="2.60.40.4060">
    <property type="entry name" value="Reeler domain"/>
    <property type="match status" value="1"/>
</dbReference>
<dbReference type="GO" id="GO:0007155">
    <property type="term" value="P:cell adhesion"/>
    <property type="evidence" value="ECO:0007669"/>
    <property type="project" value="TreeGrafter"/>
</dbReference>
<gene>
    <name evidence="5" type="ORF">PLEPLA_LOCUS20530</name>
</gene>
<keyword evidence="6" id="KW-1185">Reference proteome</keyword>
<dbReference type="InterPro" id="IPR042307">
    <property type="entry name" value="Reeler_sf"/>
</dbReference>
<evidence type="ECO:0000256" key="1">
    <source>
        <dbReference type="ARBA" id="ARBA00022737"/>
    </source>
</evidence>
<comment type="caution">
    <text evidence="5">The sequence shown here is derived from an EMBL/GenBank/DDBJ whole genome shotgun (WGS) entry which is preliminary data.</text>
</comment>
<dbReference type="InterPro" id="IPR009465">
    <property type="entry name" value="Spondin_N"/>
</dbReference>
<proteinExistence type="predicted"/>
<evidence type="ECO:0008006" key="7">
    <source>
        <dbReference type="Google" id="ProtNLM"/>
    </source>
</evidence>
<dbReference type="InterPro" id="IPR051418">
    <property type="entry name" value="Spondin/Thrombospondin_T1"/>
</dbReference>
<accession>A0A9N7ULT3</accession>
<dbReference type="Proteomes" id="UP001153269">
    <property type="component" value="Unassembled WGS sequence"/>
</dbReference>
<feature type="domain" description="Reelin" evidence="3">
    <location>
        <begin position="23"/>
        <end position="191"/>
    </location>
</feature>
<dbReference type="GO" id="GO:0031012">
    <property type="term" value="C:extracellular matrix"/>
    <property type="evidence" value="ECO:0007669"/>
    <property type="project" value="TreeGrafter"/>
</dbReference>
<reference evidence="5" key="1">
    <citation type="submission" date="2020-03" db="EMBL/GenBank/DDBJ databases">
        <authorList>
            <person name="Weist P."/>
        </authorList>
    </citation>
    <scope>NUCLEOTIDE SEQUENCE</scope>
</reference>
<name>A0A9N7ULT3_PLEPL</name>
<dbReference type="PROSITE" id="PS51019">
    <property type="entry name" value="REELIN"/>
    <property type="match status" value="1"/>
</dbReference>
<feature type="signal peptide" evidence="2">
    <location>
        <begin position="1"/>
        <end position="24"/>
    </location>
</feature>
<keyword evidence="2" id="KW-0732">Signal</keyword>
<organism evidence="5 6">
    <name type="scientific">Pleuronectes platessa</name>
    <name type="common">European plaice</name>
    <dbReference type="NCBI Taxonomy" id="8262"/>
    <lineage>
        <taxon>Eukaryota</taxon>
        <taxon>Metazoa</taxon>
        <taxon>Chordata</taxon>
        <taxon>Craniata</taxon>
        <taxon>Vertebrata</taxon>
        <taxon>Euteleostomi</taxon>
        <taxon>Actinopterygii</taxon>
        <taxon>Neopterygii</taxon>
        <taxon>Teleostei</taxon>
        <taxon>Neoteleostei</taxon>
        <taxon>Acanthomorphata</taxon>
        <taxon>Carangaria</taxon>
        <taxon>Pleuronectiformes</taxon>
        <taxon>Pleuronectoidei</taxon>
        <taxon>Pleuronectidae</taxon>
        <taxon>Pleuronectes</taxon>
    </lineage>
</organism>
<dbReference type="InterPro" id="IPR002861">
    <property type="entry name" value="Reeler_dom"/>
</dbReference>